<protein>
    <recommendedName>
        <fullName evidence="7">RNase H type-1 domain-containing protein</fullName>
    </recommendedName>
</protein>
<dbReference type="PANTHER" id="PTHR48475">
    <property type="entry name" value="RIBONUCLEASE H"/>
    <property type="match status" value="1"/>
</dbReference>
<dbReference type="SUPFAM" id="SSF53098">
    <property type="entry name" value="Ribonuclease H-like"/>
    <property type="match status" value="1"/>
</dbReference>
<dbReference type="SUPFAM" id="SSF56672">
    <property type="entry name" value="DNA/RNA polymerases"/>
    <property type="match status" value="1"/>
</dbReference>
<dbReference type="InterPro" id="IPR012337">
    <property type="entry name" value="RNaseH-like_sf"/>
</dbReference>
<keyword evidence="5" id="KW-0378">Hydrolase</keyword>
<proteinExistence type="predicted"/>
<evidence type="ECO:0000256" key="2">
    <source>
        <dbReference type="ARBA" id="ARBA00022695"/>
    </source>
</evidence>
<dbReference type="Pfam" id="PF13456">
    <property type="entry name" value="RVT_3"/>
    <property type="match status" value="1"/>
</dbReference>
<dbReference type="Gene3D" id="3.30.420.10">
    <property type="entry name" value="Ribonuclease H-like superfamily/Ribonuclease H"/>
    <property type="match status" value="1"/>
</dbReference>
<dbReference type="InterPro" id="IPR043502">
    <property type="entry name" value="DNA/RNA_pol_sf"/>
</dbReference>
<evidence type="ECO:0000256" key="4">
    <source>
        <dbReference type="ARBA" id="ARBA00022759"/>
    </source>
</evidence>
<reference evidence="8 9" key="1">
    <citation type="journal article" date="2021" name="bioRxiv">
        <title>The Gossypium anomalum genome as a resource for cotton improvement and evolutionary analysis of hybrid incompatibility.</title>
        <authorList>
            <person name="Grover C.E."/>
            <person name="Yuan D."/>
            <person name="Arick M.A."/>
            <person name="Miller E.R."/>
            <person name="Hu G."/>
            <person name="Peterson D.G."/>
            <person name="Wendel J.F."/>
            <person name="Udall J.A."/>
        </authorList>
    </citation>
    <scope>NUCLEOTIDE SEQUENCE [LARGE SCALE GENOMIC DNA]</scope>
    <source>
        <strain evidence="8">JFW-Udall</strain>
        <tissue evidence="8">Leaf</tissue>
    </source>
</reference>
<evidence type="ECO:0000313" key="9">
    <source>
        <dbReference type="Proteomes" id="UP000701853"/>
    </source>
</evidence>
<dbReference type="InterPro" id="IPR043128">
    <property type="entry name" value="Rev_trsase/Diguanyl_cyclase"/>
</dbReference>
<accession>A0A8J5ZIJ1</accession>
<dbReference type="GO" id="GO:0003676">
    <property type="term" value="F:nucleic acid binding"/>
    <property type="evidence" value="ECO:0007669"/>
    <property type="project" value="InterPro"/>
</dbReference>
<dbReference type="CDD" id="cd09274">
    <property type="entry name" value="RNase_HI_RT_Ty3"/>
    <property type="match status" value="1"/>
</dbReference>
<dbReference type="GO" id="GO:0004523">
    <property type="term" value="F:RNA-DNA hybrid ribonuclease activity"/>
    <property type="evidence" value="ECO:0007669"/>
    <property type="project" value="InterPro"/>
</dbReference>
<evidence type="ECO:0000259" key="7">
    <source>
        <dbReference type="PROSITE" id="PS50879"/>
    </source>
</evidence>
<evidence type="ECO:0000256" key="5">
    <source>
        <dbReference type="ARBA" id="ARBA00022801"/>
    </source>
</evidence>
<dbReference type="Pfam" id="PF17917">
    <property type="entry name" value="RT_RNaseH"/>
    <property type="match status" value="1"/>
</dbReference>
<dbReference type="PROSITE" id="PS50879">
    <property type="entry name" value="RNASE_H_1"/>
    <property type="match status" value="1"/>
</dbReference>
<dbReference type="CDD" id="cd01647">
    <property type="entry name" value="RT_LTR"/>
    <property type="match status" value="1"/>
</dbReference>
<dbReference type="GO" id="GO:0003964">
    <property type="term" value="F:RNA-directed DNA polymerase activity"/>
    <property type="evidence" value="ECO:0007669"/>
    <property type="project" value="UniProtKB-KW"/>
</dbReference>
<feature type="domain" description="RNase H type-1" evidence="7">
    <location>
        <begin position="380"/>
        <end position="509"/>
    </location>
</feature>
<dbReference type="InterPro" id="IPR041373">
    <property type="entry name" value="RT_RNaseH"/>
</dbReference>
<dbReference type="InterPro" id="IPR036397">
    <property type="entry name" value="RNaseH_sf"/>
</dbReference>
<dbReference type="Pfam" id="PF00078">
    <property type="entry name" value="RVT_1"/>
    <property type="match status" value="1"/>
</dbReference>
<dbReference type="CDD" id="cd09279">
    <property type="entry name" value="RNase_HI_like"/>
    <property type="match status" value="1"/>
</dbReference>
<keyword evidence="6" id="KW-0695">RNA-directed DNA polymerase</keyword>
<evidence type="ECO:0000256" key="3">
    <source>
        <dbReference type="ARBA" id="ARBA00022722"/>
    </source>
</evidence>
<sequence>MPGLNTDTVVHRLPIKEECKPVQQKLRRMRPDVLLKIKEEVKKQFDAGFLQVVNDAIWAENAGATYQRAMVTLFHDMMHKEIEVYVDDMIAKSKTENEHVQVLRKLFLRLRKFQLKLNPAKCTFRARSGKLLGFVVSEKGIEIDPDKVRAIQELPPPRTQKEVRGFLGRLNYIARFISQLTEKCDPIFRLLRKHNPGVWDEECQKTFDKVKHYLSNAPVLMPPCPDKPLILYLAVFENSMGCVLGQHDETGRKEKAIYYLSKKFTEYETRYSLIEKLCCALIWTTRRLRQYMLYHTTWLISKLDPLKYMMESNALNGRMARWQILLSEFDIVYVNQKAIKGSAIADFLASRALEDYEPLSFDFPNEDLMYVATTEEDSQEGHPWKLNFDGASNAVGNGIGAVLVSPNGDHYPFTSKLDFDCTNNMAEYEACIMGIRAAIERKIKVLEVYGDSALVIYQLKGEWETRDPKLVSYRRLVLELVEEFDDITFCYLPRDENQMADALATLASMIKVNKQEDMKPIQMSIYEASAHCCNIEEEEEKDDHPCREYPDQATENDKRTLRRLPSDYVLDGEILYKRRKDQVFLRCVDAVEAKQILEEVHEGVCGTHANSFTMAR</sequence>
<keyword evidence="1" id="KW-0808">Transferase</keyword>
<dbReference type="OrthoDB" id="1934793at2759"/>
<evidence type="ECO:0000256" key="6">
    <source>
        <dbReference type="ARBA" id="ARBA00022918"/>
    </source>
</evidence>
<keyword evidence="4" id="KW-0255">Endonuclease</keyword>
<dbReference type="FunFam" id="3.30.70.270:FF:000063">
    <property type="entry name" value="Zinc knuckle domaincontaining protein"/>
    <property type="match status" value="1"/>
</dbReference>
<dbReference type="EMBL" id="JAHUZN010000003">
    <property type="protein sequence ID" value="KAG8499497.1"/>
    <property type="molecule type" value="Genomic_DNA"/>
</dbReference>
<dbReference type="InterPro" id="IPR000477">
    <property type="entry name" value="RT_dom"/>
</dbReference>
<organism evidence="8 9">
    <name type="scientific">Gossypium anomalum</name>
    <dbReference type="NCBI Taxonomy" id="47600"/>
    <lineage>
        <taxon>Eukaryota</taxon>
        <taxon>Viridiplantae</taxon>
        <taxon>Streptophyta</taxon>
        <taxon>Embryophyta</taxon>
        <taxon>Tracheophyta</taxon>
        <taxon>Spermatophyta</taxon>
        <taxon>Magnoliopsida</taxon>
        <taxon>eudicotyledons</taxon>
        <taxon>Gunneridae</taxon>
        <taxon>Pentapetalae</taxon>
        <taxon>rosids</taxon>
        <taxon>malvids</taxon>
        <taxon>Malvales</taxon>
        <taxon>Malvaceae</taxon>
        <taxon>Malvoideae</taxon>
        <taxon>Gossypium</taxon>
    </lineage>
</organism>
<dbReference type="InterPro" id="IPR002156">
    <property type="entry name" value="RNaseH_domain"/>
</dbReference>
<gene>
    <name evidence="8" type="ORF">CXB51_005948</name>
</gene>
<keyword evidence="3" id="KW-0540">Nuclease</keyword>
<dbReference type="Gene3D" id="3.30.70.270">
    <property type="match status" value="2"/>
</dbReference>
<evidence type="ECO:0000256" key="1">
    <source>
        <dbReference type="ARBA" id="ARBA00022679"/>
    </source>
</evidence>
<name>A0A8J5ZIJ1_9ROSI</name>
<comment type="caution">
    <text evidence="8">The sequence shown here is derived from an EMBL/GenBank/DDBJ whole genome shotgun (WGS) entry which is preliminary data.</text>
</comment>
<evidence type="ECO:0000313" key="8">
    <source>
        <dbReference type="EMBL" id="KAG8499497.1"/>
    </source>
</evidence>
<dbReference type="AlphaFoldDB" id="A0A8J5ZIJ1"/>
<keyword evidence="2" id="KW-0548">Nucleotidyltransferase</keyword>
<dbReference type="Proteomes" id="UP000701853">
    <property type="component" value="Chromosome 3"/>
</dbReference>
<keyword evidence="9" id="KW-1185">Reference proteome</keyword>
<dbReference type="PANTHER" id="PTHR48475:SF1">
    <property type="entry name" value="RNASE H TYPE-1 DOMAIN-CONTAINING PROTEIN"/>
    <property type="match status" value="1"/>
</dbReference>